<proteinExistence type="predicted"/>
<reference evidence="2" key="2">
    <citation type="submission" date="2016-01" db="EMBL/GenBank/DDBJ databases">
        <authorList>
            <person name="McClelland M."/>
            <person name="Jain A."/>
            <person name="Saraogi P."/>
            <person name="Mendelson R."/>
            <person name="Westerman R."/>
            <person name="SanMiguel P."/>
            <person name="Csonka L."/>
        </authorList>
    </citation>
    <scope>NUCLEOTIDE SEQUENCE</scope>
    <source>
        <strain evidence="2">M63</strain>
    </source>
</reference>
<reference evidence="4" key="1">
    <citation type="submission" date="2016-01" db="EMBL/GenBank/DDBJ databases">
        <title>Draft genome of Chromobacterium sp. F49.</title>
        <authorList>
            <person name="Hong K.W."/>
        </authorList>
    </citation>
    <scope>NUCLEOTIDE SEQUENCE [LARGE SCALE GENOMIC DNA]</scope>
    <source>
        <strain evidence="4">M63</strain>
    </source>
</reference>
<organism evidence="2 4">
    <name type="scientific">Paenibacillus elgii</name>
    <dbReference type="NCBI Taxonomy" id="189691"/>
    <lineage>
        <taxon>Bacteria</taxon>
        <taxon>Bacillati</taxon>
        <taxon>Bacillota</taxon>
        <taxon>Bacilli</taxon>
        <taxon>Bacillales</taxon>
        <taxon>Paenibacillaceae</taxon>
        <taxon>Paenibacillus</taxon>
    </lineage>
</organism>
<dbReference type="EMBL" id="LQRA01000065">
    <property type="protein sequence ID" value="KZE77125.1"/>
    <property type="molecule type" value="Genomic_DNA"/>
</dbReference>
<feature type="transmembrane region" description="Helical" evidence="1">
    <location>
        <begin position="54"/>
        <end position="74"/>
    </location>
</feature>
<keyword evidence="1" id="KW-0812">Transmembrane</keyword>
<evidence type="ECO:0000313" key="2">
    <source>
        <dbReference type="EMBL" id="KZE77125.1"/>
    </source>
</evidence>
<keyword evidence="1" id="KW-1133">Transmembrane helix</keyword>
<evidence type="ECO:0000313" key="3">
    <source>
        <dbReference type="EMBL" id="PUA39688.1"/>
    </source>
</evidence>
<dbReference type="Proteomes" id="UP000244184">
    <property type="component" value="Unassembled WGS sequence"/>
</dbReference>
<evidence type="ECO:0000313" key="5">
    <source>
        <dbReference type="Proteomes" id="UP000244184"/>
    </source>
</evidence>
<dbReference type="Proteomes" id="UP000076563">
    <property type="component" value="Unassembled WGS sequence"/>
</dbReference>
<accession>A0A161SAU2</accession>
<reference evidence="3 5" key="3">
    <citation type="submission" date="2018-03" db="EMBL/GenBank/DDBJ databases">
        <title>Genome sequence of Paenibacillus elgii strain AC13 an antimicrobial compound producing bacteria.</title>
        <authorList>
            <person name="Kurokawa A.S."/>
            <person name="Araujo J.F."/>
            <person name="Costa R.A."/>
            <person name="Ortega D.B."/>
            <person name="Pires A.S."/>
            <person name="Pappas G.J.Jr."/>
            <person name="Franco O.L."/>
            <person name="Barreto C."/>
            <person name="Magalhaes B.S."/>
            <person name="Kruger R.H."/>
        </authorList>
    </citation>
    <scope>NUCLEOTIDE SEQUENCE [LARGE SCALE GENOMIC DNA]</scope>
    <source>
        <strain evidence="3 5">AC13</strain>
    </source>
</reference>
<dbReference type="AlphaFoldDB" id="A0A161SAU2"/>
<keyword evidence="4" id="KW-1185">Reference proteome</keyword>
<evidence type="ECO:0000256" key="1">
    <source>
        <dbReference type="SAM" id="Phobius"/>
    </source>
</evidence>
<keyword evidence="1" id="KW-0472">Membrane</keyword>
<protein>
    <submittedName>
        <fullName evidence="2">Uncharacterized protein</fullName>
    </submittedName>
</protein>
<name>A0A161SAU2_9BACL</name>
<evidence type="ECO:0000313" key="4">
    <source>
        <dbReference type="Proteomes" id="UP000076563"/>
    </source>
</evidence>
<sequence length="108" mass="12153">MFSTPFNGMMSLMYLQACKLIMCRMPELILPFEKINRSFKFYRKGRCELVMTKGLGLFFAFGGTALLACISFFMATGKPWLAALSGLVSVLFIGAGFIVKAKMRKRNE</sequence>
<gene>
    <name evidence="2" type="ORF">AV654_22845</name>
    <name evidence="3" type="ORF">C8Z91_09720</name>
</gene>
<dbReference type="eggNOG" id="ENOG5032F5H">
    <property type="taxonomic scope" value="Bacteria"/>
</dbReference>
<dbReference type="EMBL" id="PYHP01000022">
    <property type="protein sequence ID" value="PUA39688.1"/>
    <property type="molecule type" value="Genomic_DNA"/>
</dbReference>
<feature type="transmembrane region" description="Helical" evidence="1">
    <location>
        <begin position="80"/>
        <end position="99"/>
    </location>
</feature>
<comment type="caution">
    <text evidence="2">The sequence shown here is derived from an EMBL/GenBank/DDBJ whole genome shotgun (WGS) entry which is preliminary data.</text>
</comment>